<sequence>MSRRRKLRPEEQELWNRVAQGTTPLPRSLRTAAEKAETPKSDGAPAPKGPRMTIERPDRAPERGGFSASVQPSDPRDRLQASPLAMDRRTHGKLSRGKIKPEGRIDLHGMTMDRAHPALTRFILDAHGRGKRVVLVITGKGKSRDEGGPIPVRQGVLRHNVPQWLALPPLVSAVLQVVPAHQRHGGSGAYYVYLRRNREIR</sequence>
<dbReference type="InterPro" id="IPR002625">
    <property type="entry name" value="Smr_dom"/>
</dbReference>
<dbReference type="Proteomes" id="UP000199302">
    <property type="component" value="Unassembled WGS sequence"/>
</dbReference>
<feature type="region of interest" description="Disordered" evidence="1">
    <location>
        <begin position="1"/>
        <end position="96"/>
    </location>
</feature>
<dbReference type="RefSeq" id="WP_092077005.1">
    <property type="nucleotide sequence ID" value="NZ_FOYI01000002.1"/>
</dbReference>
<accession>A0A1I6D6Y5</accession>
<dbReference type="GO" id="GO:0004519">
    <property type="term" value="F:endonuclease activity"/>
    <property type="evidence" value="ECO:0007669"/>
    <property type="project" value="UniProtKB-KW"/>
</dbReference>
<dbReference type="PANTHER" id="PTHR35562">
    <property type="entry name" value="DNA ENDONUCLEASE SMRA-RELATED"/>
    <property type="match status" value="1"/>
</dbReference>
<keyword evidence="4" id="KW-1185">Reference proteome</keyword>
<dbReference type="OrthoDB" id="7165597at2"/>
<dbReference type="Pfam" id="PF01713">
    <property type="entry name" value="Smr"/>
    <property type="match status" value="1"/>
</dbReference>
<keyword evidence="3" id="KW-0255">Endonuclease</keyword>
<reference evidence="3 4" key="1">
    <citation type="submission" date="2016-10" db="EMBL/GenBank/DDBJ databases">
        <authorList>
            <person name="de Groot N.N."/>
        </authorList>
    </citation>
    <scope>NUCLEOTIDE SEQUENCE [LARGE SCALE GENOMIC DNA]</scope>
    <source>
        <strain evidence="4">KMM 9023,NRIC 0796,JCM 17311,KCTC 23692</strain>
    </source>
</reference>
<keyword evidence="3" id="KW-0540">Nuclease</keyword>
<evidence type="ECO:0000259" key="2">
    <source>
        <dbReference type="PROSITE" id="PS50828"/>
    </source>
</evidence>
<gene>
    <name evidence="3" type="ORF">SAMN04515673_102283</name>
</gene>
<feature type="domain" description="Smr" evidence="2">
    <location>
        <begin position="105"/>
        <end position="195"/>
    </location>
</feature>
<dbReference type="SUPFAM" id="SSF160443">
    <property type="entry name" value="SMR domain-like"/>
    <property type="match status" value="1"/>
</dbReference>
<organism evidence="3 4">
    <name type="scientific">Poseidonocella sedimentorum</name>
    <dbReference type="NCBI Taxonomy" id="871652"/>
    <lineage>
        <taxon>Bacteria</taxon>
        <taxon>Pseudomonadati</taxon>
        <taxon>Pseudomonadota</taxon>
        <taxon>Alphaproteobacteria</taxon>
        <taxon>Rhodobacterales</taxon>
        <taxon>Roseobacteraceae</taxon>
        <taxon>Poseidonocella</taxon>
    </lineage>
</organism>
<dbReference type="STRING" id="871652.SAMN04515673_102283"/>
<dbReference type="Gene3D" id="3.30.1370.110">
    <property type="match status" value="1"/>
</dbReference>
<dbReference type="PANTHER" id="PTHR35562:SF2">
    <property type="entry name" value="DNA ENDONUCLEASE SMRA-RELATED"/>
    <property type="match status" value="1"/>
</dbReference>
<protein>
    <submittedName>
        <fullName evidence="3">DNA-nicking endonuclease, Smr domain</fullName>
    </submittedName>
</protein>
<dbReference type="InterPro" id="IPR036063">
    <property type="entry name" value="Smr_dom_sf"/>
</dbReference>
<feature type="compositionally biased region" description="Basic and acidic residues" evidence="1">
    <location>
        <begin position="53"/>
        <end position="62"/>
    </location>
</feature>
<dbReference type="PROSITE" id="PS50828">
    <property type="entry name" value="SMR"/>
    <property type="match status" value="1"/>
</dbReference>
<keyword evidence="3" id="KW-0378">Hydrolase</keyword>
<dbReference type="AlphaFoldDB" id="A0A1I6D6Y5"/>
<evidence type="ECO:0000256" key="1">
    <source>
        <dbReference type="SAM" id="MobiDB-lite"/>
    </source>
</evidence>
<dbReference type="SMART" id="SM00463">
    <property type="entry name" value="SMR"/>
    <property type="match status" value="1"/>
</dbReference>
<evidence type="ECO:0000313" key="4">
    <source>
        <dbReference type="Proteomes" id="UP000199302"/>
    </source>
</evidence>
<dbReference type="EMBL" id="FOYI01000002">
    <property type="protein sequence ID" value="SFR01131.1"/>
    <property type="molecule type" value="Genomic_DNA"/>
</dbReference>
<evidence type="ECO:0000313" key="3">
    <source>
        <dbReference type="EMBL" id="SFR01131.1"/>
    </source>
</evidence>
<proteinExistence type="predicted"/>
<name>A0A1I6D6Y5_9RHOB</name>